<evidence type="ECO:0008006" key="5">
    <source>
        <dbReference type="Google" id="ProtNLM"/>
    </source>
</evidence>
<dbReference type="Gene3D" id="2.130.10.10">
    <property type="entry name" value="YVTN repeat-like/Quinoprotein amine dehydrogenase"/>
    <property type="match status" value="2"/>
</dbReference>
<evidence type="ECO:0000313" key="2">
    <source>
        <dbReference type="EMBL" id="ORV89376.1"/>
    </source>
</evidence>
<accession>A0A1A6BAD4</accession>
<dbReference type="InterPro" id="IPR019405">
    <property type="entry name" value="Lactonase_7-beta_prop"/>
</dbReference>
<dbReference type="PANTHER" id="PTHR47197:SF3">
    <property type="entry name" value="DIHYDRO-HEME D1 DEHYDROGENASE"/>
    <property type="match status" value="1"/>
</dbReference>
<protein>
    <recommendedName>
        <fullName evidence="5">YncE family protein</fullName>
    </recommendedName>
</protein>
<keyword evidence="4" id="KW-1185">Reference proteome</keyword>
<dbReference type="Proteomes" id="UP000193928">
    <property type="component" value="Unassembled WGS sequence"/>
</dbReference>
<sequence>MPSVSFESKTNGRDSAALEFGEFGASPVAIQIPVRKGPISDIAVSPNGKRLLVSNYGSDSVSVIDLQTCRVVDAIGGLDEPFAIALDDAEHAFVSTVAPASDAIEVIDLATNTVVASHRVALSVSDLAVSADGKHVYVSRNGARAADVAALEIATGRVQVVDIAASAGTTTETLRVSPDGGRLYVGVNGPDGGQVVVIDTGLTSEEPAGRARWRRKGAKNTKTAKSARPHTTPSVIGTIEIGLAVRDVAVSPDGGLVYVASSGPEAAVIDVVDTRTNKITGTRKIAEVTGLVTRLTLSGDGDRAYLVSNDSVTMLCTLTQDVVDTIAVAGQPSCVVESGDGEYLYIADYSGAVTVLPVAVNAETRIEQAALESRRSVDLLVPDLLQYDAALV</sequence>
<dbReference type="PANTHER" id="PTHR47197">
    <property type="entry name" value="PROTEIN NIRF"/>
    <property type="match status" value="1"/>
</dbReference>
<comment type="caution">
    <text evidence="1">The sequence shown here is derived from an EMBL/GenBank/DDBJ whole genome shotgun (WGS) entry which is preliminary data.</text>
</comment>
<dbReference type="EMBL" id="LQOY01000069">
    <property type="protein sequence ID" value="ORV89376.1"/>
    <property type="molecule type" value="Genomic_DNA"/>
</dbReference>
<dbReference type="Proteomes" id="UP000093757">
    <property type="component" value="Unassembled WGS sequence"/>
</dbReference>
<gene>
    <name evidence="1" type="ORF">A9W98_31490</name>
    <name evidence="2" type="ORF">AWC08_21650</name>
</gene>
<dbReference type="InterPro" id="IPR011964">
    <property type="entry name" value="YVTN_b-propeller_repeat"/>
</dbReference>
<dbReference type="InterPro" id="IPR051200">
    <property type="entry name" value="Host-pathogen_enzymatic-act"/>
</dbReference>
<organism evidence="1 3">
    <name type="scientific">Mycobacterium gordonae</name>
    <dbReference type="NCBI Taxonomy" id="1778"/>
    <lineage>
        <taxon>Bacteria</taxon>
        <taxon>Bacillati</taxon>
        <taxon>Actinomycetota</taxon>
        <taxon>Actinomycetes</taxon>
        <taxon>Mycobacteriales</taxon>
        <taxon>Mycobacteriaceae</taxon>
        <taxon>Mycobacterium</taxon>
    </lineage>
</organism>
<name>A0A1A6BAD4_MYCGO</name>
<dbReference type="AlphaFoldDB" id="A0A1A6BAD4"/>
<reference evidence="1 3" key="2">
    <citation type="submission" date="2016-06" db="EMBL/GenBank/DDBJ databases">
        <authorList>
            <person name="Kjaerup R.B."/>
            <person name="Dalgaard T.S."/>
            <person name="Juul-Madsen H.R."/>
        </authorList>
    </citation>
    <scope>NUCLEOTIDE SEQUENCE [LARGE SCALE GENOMIC DNA]</scope>
    <source>
        <strain evidence="1 3">1245752.6</strain>
    </source>
</reference>
<reference evidence="2 4" key="1">
    <citation type="submission" date="2016-01" db="EMBL/GenBank/DDBJ databases">
        <title>The new phylogeny of the genus Mycobacterium.</title>
        <authorList>
            <person name="Tarcisio F."/>
            <person name="Conor M."/>
            <person name="Antonella G."/>
            <person name="Elisabetta G."/>
            <person name="Giulia F.S."/>
            <person name="Sara T."/>
            <person name="Anna F."/>
            <person name="Clotilde B."/>
            <person name="Roberto B."/>
            <person name="Veronica D.S."/>
            <person name="Fabio R."/>
            <person name="Monica P."/>
            <person name="Olivier J."/>
            <person name="Enrico T."/>
            <person name="Nicola S."/>
        </authorList>
    </citation>
    <scope>NUCLEOTIDE SEQUENCE [LARGE SCALE GENOMIC DNA]</scope>
    <source>
        <strain evidence="2 4">DSM 44160</strain>
    </source>
</reference>
<proteinExistence type="predicted"/>
<dbReference type="InterPro" id="IPR011044">
    <property type="entry name" value="Quino_amine_DH_bsu"/>
</dbReference>
<evidence type="ECO:0000313" key="4">
    <source>
        <dbReference type="Proteomes" id="UP000193928"/>
    </source>
</evidence>
<dbReference type="InterPro" id="IPR015943">
    <property type="entry name" value="WD40/YVTN_repeat-like_dom_sf"/>
</dbReference>
<dbReference type="EMBL" id="MAEM01000462">
    <property type="protein sequence ID" value="OBR99245.1"/>
    <property type="molecule type" value="Genomic_DNA"/>
</dbReference>
<evidence type="ECO:0000313" key="3">
    <source>
        <dbReference type="Proteomes" id="UP000093757"/>
    </source>
</evidence>
<dbReference type="SUPFAM" id="SSF50969">
    <property type="entry name" value="YVTN repeat-like/Quinoprotein amine dehydrogenase"/>
    <property type="match status" value="1"/>
</dbReference>
<dbReference type="NCBIfam" id="TIGR02276">
    <property type="entry name" value="beta_rpt_yvtn"/>
    <property type="match status" value="1"/>
</dbReference>
<evidence type="ECO:0000313" key="1">
    <source>
        <dbReference type="EMBL" id="OBR99245.1"/>
    </source>
</evidence>
<dbReference type="Pfam" id="PF10282">
    <property type="entry name" value="Lactonase"/>
    <property type="match status" value="1"/>
</dbReference>